<dbReference type="PIRSF" id="PIRSF000190">
    <property type="entry name" value="Pyd_amn-ph_oxd"/>
    <property type="match status" value="1"/>
</dbReference>
<comment type="pathway">
    <text evidence="5">Cofactor metabolism; pyridoxal 5'-phosphate salvage; pyridoxal 5'-phosphate from pyridoxamine 5'-phosphate: step 1/1.</text>
</comment>
<protein>
    <recommendedName>
        <fullName evidence="5">Pyridoxine/pyridoxamine 5'-phosphate oxidase</fullName>
        <ecNumber evidence="5">1.4.3.5</ecNumber>
    </recommendedName>
    <alternativeName>
        <fullName evidence="5">PNP/PMP oxidase</fullName>
        <shortName evidence="5">PNPOx</shortName>
    </alternativeName>
    <alternativeName>
        <fullName evidence="5">Pyridoxal 5'-phosphate synthase</fullName>
    </alternativeName>
</protein>
<comment type="similarity">
    <text evidence="1 5">Belongs to the pyridoxamine 5'-phosphate oxidase family.</text>
</comment>
<dbReference type="GO" id="GO:0004733">
    <property type="term" value="F:pyridoxamine phosphate oxidase activity"/>
    <property type="evidence" value="ECO:0007669"/>
    <property type="project" value="UniProtKB-EC"/>
</dbReference>
<dbReference type="EMBL" id="JBDJNQ010000010">
    <property type="protein sequence ID" value="MEN5379369.1"/>
    <property type="molecule type" value="Genomic_DNA"/>
</dbReference>
<dbReference type="PANTHER" id="PTHR10851:SF0">
    <property type="entry name" value="PYRIDOXINE-5'-PHOSPHATE OXIDASE"/>
    <property type="match status" value="1"/>
</dbReference>
<feature type="binding site" evidence="5">
    <location>
        <position position="190"/>
    </location>
    <ligand>
        <name>FMN</name>
        <dbReference type="ChEBI" id="CHEBI:58210"/>
    </ligand>
</feature>
<dbReference type="InterPro" id="IPR019740">
    <property type="entry name" value="Pyridox_Oxase_CS"/>
</dbReference>
<dbReference type="PANTHER" id="PTHR10851">
    <property type="entry name" value="PYRIDOXINE-5-PHOSPHATE OXIDASE"/>
    <property type="match status" value="1"/>
</dbReference>
<keyword evidence="4 5" id="KW-0560">Oxidoreductase</keyword>
<accession>A0ABV0BXR5</accession>
<dbReference type="InterPro" id="IPR011576">
    <property type="entry name" value="Pyridox_Oxase_N"/>
</dbReference>
<feature type="binding site" evidence="5">
    <location>
        <position position="131"/>
    </location>
    <ligand>
        <name>substrate</name>
    </ligand>
</feature>
<dbReference type="HAMAP" id="MF_01629">
    <property type="entry name" value="PdxH"/>
    <property type="match status" value="1"/>
</dbReference>
<comment type="pathway">
    <text evidence="5">Cofactor metabolism; pyridoxal 5'-phosphate salvage; pyridoxal 5'-phosphate from pyridoxine 5'-phosphate: step 1/1.</text>
</comment>
<comment type="cofactor">
    <cofactor evidence="5">
        <name>FMN</name>
        <dbReference type="ChEBI" id="CHEBI:58210"/>
    </cofactor>
    <text evidence="5">Binds 1 FMN per subunit.</text>
</comment>
<comment type="catalytic activity">
    <reaction evidence="5">
        <text>pyridoxamine 5'-phosphate + O2 + H2O = pyridoxal 5'-phosphate + H2O2 + NH4(+)</text>
        <dbReference type="Rhea" id="RHEA:15817"/>
        <dbReference type="ChEBI" id="CHEBI:15377"/>
        <dbReference type="ChEBI" id="CHEBI:15379"/>
        <dbReference type="ChEBI" id="CHEBI:16240"/>
        <dbReference type="ChEBI" id="CHEBI:28938"/>
        <dbReference type="ChEBI" id="CHEBI:58451"/>
        <dbReference type="ChEBI" id="CHEBI:597326"/>
        <dbReference type="EC" id="1.4.3.5"/>
    </reaction>
</comment>
<keyword evidence="3 5" id="KW-0288">FMN</keyword>
<evidence type="ECO:0000259" key="7">
    <source>
        <dbReference type="Pfam" id="PF10590"/>
    </source>
</evidence>
<feature type="binding site" evidence="5">
    <location>
        <begin position="80"/>
        <end position="81"/>
    </location>
    <ligand>
        <name>FMN</name>
        <dbReference type="ChEBI" id="CHEBI:58210"/>
    </ligand>
</feature>
<keyword evidence="9" id="KW-1185">Reference proteome</keyword>
<feature type="binding site" evidence="5">
    <location>
        <position position="86"/>
    </location>
    <ligand>
        <name>FMN</name>
        <dbReference type="ChEBI" id="CHEBI:58210"/>
    </ligand>
</feature>
<dbReference type="Pfam" id="PF10590">
    <property type="entry name" value="PNP_phzG_C"/>
    <property type="match status" value="1"/>
</dbReference>
<evidence type="ECO:0000313" key="9">
    <source>
        <dbReference type="Proteomes" id="UP001409291"/>
    </source>
</evidence>
<dbReference type="Pfam" id="PF01243">
    <property type="entry name" value="PNPOx_N"/>
    <property type="match status" value="1"/>
</dbReference>
<dbReference type="EC" id="1.4.3.5" evidence="5"/>
<evidence type="ECO:0000256" key="4">
    <source>
        <dbReference type="ARBA" id="ARBA00023002"/>
    </source>
</evidence>
<dbReference type="NCBIfam" id="NF004231">
    <property type="entry name" value="PRK05679.1"/>
    <property type="match status" value="1"/>
</dbReference>
<name>A0ABV0BXR5_9SPHI</name>
<dbReference type="RefSeq" id="WP_021188222.1">
    <property type="nucleotide sequence ID" value="NZ_JAOQNK010000001.1"/>
</dbReference>
<comment type="subunit">
    <text evidence="5">Homodimer.</text>
</comment>
<feature type="binding site" evidence="5">
    <location>
        <position position="200"/>
    </location>
    <ligand>
        <name>FMN</name>
        <dbReference type="ChEBI" id="CHEBI:58210"/>
    </ligand>
</feature>
<feature type="binding site" evidence="5">
    <location>
        <position position="127"/>
    </location>
    <ligand>
        <name>substrate</name>
    </ligand>
</feature>
<feature type="binding site" evidence="5">
    <location>
        <position position="135"/>
    </location>
    <ligand>
        <name>substrate</name>
    </ligand>
</feature>
<evidence type="ECO:0000259" key="6">
    <source>
        <dbReference type="Pfam" id="PF01243"/>
    </source>
</evidence>
<feature type="domain" description="Pyridoxine 5'-phosphate oxidase dimerisation C-terminal" evidence="7">
    <location>
        <begin position="177"/>
        <end position="217"/>
    </location>
</feature>
<feature type="binding site" evidence="5">
    <location>
        <begin position="196"/>
        <end position="198"/>
    </location>
    <ligand>
        <name>substrate</name>
    </ligand>
</feature>
<feature type="binding site" evidence="5">
    <location>
        <position position="70"/>
    </location>
    <ligand>
        <name>substrate</name>
    </ligand>
</feature>
<comment type="catalytic activity">
    <reaction evidence="5">
        <text>pyridoxine 5'-phosphate + O2 = pyridoxal 5'-phosphate + H2O2</text>
        <dbReference type="Rhea" id="RHEA:15149"/>
        <dbReference type="ChEBI" id="CHEBI:15379"/>
        <dbReference type="ChEBI" id="CHEBI:16240"/>
        <dbReference type="ChEBI" id="CHEBI:58589"/>
        <dbReference type="ChEBI" id="CHEBI:597326"/>
        <dbReference type="EC" id="1.4.3.5"/>
    </reaction>
</comment>
<dbReference type="NCBIfam" id="TIGR00558">
    <property type="entry name" value="pdxH"/>
    <property type="match status" value="1"/>
</dbReference>
<feature type="domain" description="Pyridoxamine 5'-phosphate oxidase N-terminal" evidence="6">
    <location>
        <begin position="38"/>
        <end position="159"/>
    </location>
</feature>
<organism evidence="8 9">
    <name type="scientific">Sphingobacterium kitahiroshimense</name>
    <dbReference type="NCBI Taxonomy" id="470446"/>
    <lineage>
        <taxon>Bacteria</taxon>
        <taxon>Pseudomonadati</taxon>
        <taxon>Bacteroidota</taxon>
        <taxon>Sphingobacteriia</taxon>
        <taxon>Sphingobacteriales</taxon>
        <taxon>Sphingobacteriaceae</taxon>
        <taxon>Sphingobacterium</taxon>
    </lineage>
</organism>
<feature type="binding site" evidence="5">
    <location>
        <begin position="65"/>
        <end position="70"/>
    </location>
    <ligand>
        <name>FMN</name>
        <dbReference type="ChEBI" id="CHEBI:58210"/>
    </ligand>
</feature>
<dbReference type="InterPro" id="IPR019576">
    <property type="entry name" value="Pyridoxamine_oxidase_dimer_C"/>
</dbReference>
<dbReference type="InterPro" id="IPR000659">
    <property type="entry name" value="Pyridox_Oxase"/>
</dbReference>
<dbReference type="PROSITE" id="PS01064">
    <property type="entry name" value="PYRIDOX_OXIDASE"/>
    <property type="match status" value="1"/>
</dbReference>
<reference evidence="8 9" key="1">
    <citation type="submission" date="2024-04" db="EMBL/GenBank/DDBJ databases">
        <title>WGS of bacteria from Torrens River.</title>
        <authorList>
            <person name="Wyrsch E.R."/>
            <person name="Drigo B."/>
        </authorList>
    </citation>
    <scope>NUCLEOTIDE SEQUENCE [LARGE SCALE GENOMIC DNA]</scope>
    <source>
        <strain evidence="8 9">TWI391</strain>
    </source>
</reference>
<evidence type="ECO:0000256" key="3">
    <source>
        <dbReference type="ARBA" id="ARBA00022643"/>
    </source>
</evidence>
<dbReference type="Proteomes" id="UP001409291">
    <property type="component" value="Unassembled WGS sequence"/>
</dbReference>
<keyword evidence="5" id="KW-0664">Pyridoxine biosynthesis</keyword>
<dbReference type="InterPro" id="IPR012349">
    <property type="entry name" value="Split_barrel_FMN-bd"/>
</dbReference>
<evidence type="ECO:0000313" key="8">
    <source>
        <dbReference type="EMBL" id="MEN5379369.1"/>
    </source>
</evidence>
<evidence type="ECO:0000256" key="5">
    <source>
        <dbReference type="HAMAP-Rule" id="MF_01629"/>
    </source>
</evidence>
<evidence type="ECO:0000256" key="2">
    <source>
        <dbReference type="ARBA" id="ARBA00022630"/>
    </source>
</evidence>
<evidence type="ECO:0000256" key="1">
    <source>
        <dbReference type="ARBA" id="ARBA00007301"/>
    </source>
</evidence>
<gene>
    <name evidence="5 8" type="primary">pdxH</name>
    <name evidence="8" type="ORF">ABE541_19035</name>
</gene>
<feature type="binding site" evidence="5">
    <location>
        <position position="87"/>
    </location>
    <ligand>
        <name>FMN</name>
        <dbReference type="ChEBI" id="CHEBI:58210"/>
    </ligand>
</feature>
<dbReference type="SUPFAM" id="SSF50475">
    <property type="entry name" value="FMN-binding split barrel"/>
    <property type="match status" value="1"/>
</dbReference>
<comment type="caution">
    <text evidence="8">The sequence shown here is derived from an EMBL/GenBank/DDBJ whole genome shotgun (WGS) entry which is preliminary data.</text>
</comment>
<comment type="function">
    <text evidence="5">Catalyzes the oxidation of either pyridoxine 5'-phosphate (PNP) or pyridoxamine 5'-phosphate (PMP) into pyridoxal 5'-phosphate (PLP).</text>
</comment>
<sequence>MAIEHKDIAAIRQDYALGNLCESEVSNDPLVQFERWFNEAVHSEVLEPNAMVLSTVGEFSLPSSRIVLLKDLKENGFSFFTNFNSRKGTEMDANPHVAVLFFWPELQRQVRIEGLIEKLPVEDSDEYFQSRPKGSRIGAIASPQSDTIPNRTFLEERVAGLTEEFKDQEQVPRPEFWGGYLIKPLYMEFWQGRSSRLHDRIAFQKVSDSWKITRLAP</sequence>
<keyword evidence="2 5" id="KW-0285">Flavoprotein</keyword>
<proteinExistence type="inferred from homology"/>
<feature type="binding site" evidence="5">
    <location>
        <position position="109"/>
    </location>
    <ligand>
        <name>FMN</name>
        <dbReference type="ChEBI" id="CHEBI:58210"/>
    </ligand>
</feature>
<feature type="binding site" evidence="5">
    <location>
        <begin position="144"/>
        <end position="145"/>
    </location>
    <ligand>
        <name>FMN</name>
        <dbReference type="ChEBI" id="CHEBI:58210"/>
    </ligand>
</feature>
<dbReference type="Gene3D" id="2.30.110.10">
    <property type="entry name" value="Electron Transport, Fmn-binding Protein, Chain A"/>
    <property type="match status" value="1"/>
</dbReference>